<dbReference type="EMBL" id="BSTK01000007">
    <property type="protein sequence ID" value="GLY87156.1"/>
    <property type="molecule type" value="Genomic_DNA"/>
</dbReference>
<accession>A0A9W6W2P2</accession>
<evidence type="ECO:0000313" key="2">
    <source>
        <dbReference type="EMBL" id="GLY87156.1"/>
    </source>
</evidence>
<dbReference type="AlphaFoldDB" id="A0A9W6W2P2"/>
<evidence type="ECO:0008006" key="4">
    <source>
        <dbReference type="Google" id="ProtNLM"/>
    </source>
</evidence>
<keyword evidence="3" id="KW-1185">Reference proteome</keyword>
<gene>
    <name evidence="2" type="ORF">Airi02_050850</name>
</gene>
<proteinExistence type="predicted"/>
<comment type="caution">
    <text evidence="2">The sequence shown here is derived from an EMBL/GenBank/DDBJ whole genome shotgun (WGS) entry which is preliminary data.</text>
</comment>
<name>A0A9W6W2P2_9ACTN</name>
<sequence>MLTANRSSKAAAPAAGTGIRFITVYIRKPPVHDSAKAPEGFADASVSILAQVPDAAVDKMGRSGREQRADPGRARGTRWLREGLDAARARGRVDGRPTVMDEKILRMARDLPPNPDNSIAAIAKMLGAGPAGTVRHLDLGERRRGPGHRRRRTKRAVRRR</sequence>
<reference evidence="2" key="1">
    <citation type="submission" date="2023-03" db="EMBL/GenBank/DDBJ databases">
        <title>Actinoallomurus iriomotensis NBRC 103684.</title>
        <authorList>
            <person name="Ichikawa N."/>
            <person name="Sato H."/>
            <person name="Tonouchi N."/>
        </authorList>
    </citation>
    <scope>NUCLEOTIDE SEQUENCE</scope>
    <source>
        <strain evidence="2">NBRC 103684</strain>
    </source>
</reference>
<feature type="compositionally biased region" description="Basic residues" evidence="1">
    <location>
        <begin position="145"/>
        <end position="160"/>
    </location>
</feature>
<evidence type="ECO:0000256" key="1">
    <source>
        <dbReference type="SAM" id="MobiDB-lite"/>
    </source>
</evidence>
<feature type="region of interest" description="Disordered" evidence="1">
    <location>
        <begin position="132"/>
        <end position="160"/>
    </location>
</feature>
<dbReference type="Proteomes" id="UP001165074">
    <property type="component" value="Unassembled WGS sequence"/>
</dbReference>
<protein>
    <recommendedName>
        <fullName evidence="4">Resolvase/invertase-type recombinase catalytic domain-containing protein</fullName>
    </recommendedName>
</protein>
<feature type="compositionally biased region" description="Basic and acidic residues" evidence="1">
    <location>
        <begin position="135"/>
        <end position="144"/>
    </location>
</feature>
<evidence type="ECO:0000313" key="3">
    <source>
        <dbReference type="Proteomes" id="UP001165074"/>
    </source>
</evidence>
<organism evidence="2 3">
    <name type="scientific">Actinoallomurus iriomotensis</name>
    <dbReference type="NCBI Taxonomy" id="478107"/>
    <lineage>
        <taxon>Bacteria</taxon>
        <taxon>Bacillati</taxon>
        <taxon>Actinomycetota</taxon>
        <taxon>Actinomycetes</taxon>
        <taxon>Streptosporangiales</taxon>
        <taxon>Thermomonosporaceae</taxon>
        <taxon>Actinoallomurus</taxon>
    </lineage>
</organism>